<dbReference type="Proteomes" id="UP001595953">
    <property type="component" value="Unassembled WGS sequence"/>
</dbReference>
<dbReference type="RefSeq" id="WP_387960160.1">
    <property type="nucleotide sequence ID" value="NZ_JBHSGP010000004.1"/>
</dbReference>
<feature type="transmembrane region" description="Helical" evidence="1">
    <location>
        <begin position="12"/>
        <end position="32"/>
    </location>
</feature>
<comment type="caution">
    <text evidence="2">The sequence shown here is derived from an EMBL/GenBank/DDBJ whole genome shotgun (WGS) entry which is preliminary data.</text>
</comment>
<proteinExistence type="predicted"/>
<dbReference type="Pfam" id="PF19578">
    <property type="entry name" value="DUF6090"/>
    <property type="match status" value="1"/>
</dbReference>
<gene>
    <name evidence="2" type="ORF">ACFO5O_01265</name>
</gene>
<evidence type="ECO:0000313" key="2">
    <source>
        <dbReference type="EMBL" id="MFC4720934.1"/>
    </source>
</evidence>
<keyword evidence="1" id="KW-0812">Transmembrane</keyword>
<evidence type="ECO:0000256" key="1">
    <source>
        <dbReference type="SAM" id="Phobius"/>
    </source>
</evidence>
<accession>A0ABV9N0Z4</accession>
<keyword evidence="3" id="KW-1185">Reference proteome</keyword>
<keyword evidence="1" id="KW-0472">Membrane</keyword>
<name>A0ABV9N0Z4_9FLAO</name>
<dbReference type="EMBL" id="JBHSGP010000004">
    <property type="protein sequence ID" value="MFC4720934.1"/>
    <property type="molecule type" value="Genomic_DNA"/>
</dbReference>
<sequence>MENKTGKYFKYAIGEIVLVVVGILIALQLNTWNENRKASNEELKILTALKSDFKVSKDRIEETIKIQSKVMSYSQILINIYERQNKEEYHYFDTHLDSLDYLISYGTSWYRAEPVTGAYNSLISAGKIDLIKNEELRHALAQFSADFESGFEDQETSMHLLNKLNEDVDHFTLKIATNEFRKRYNYNPRKVDSLKISESFFTNDSYFGNLYLKSVLENNRLTRQKQMLEMTNTILSIINQELEH</sequence>
<evidence type="ECO:0000313" key="3">
    <source>
        <dbReference type="Proteomes" id="UP001595953"/>
    </source>
</evidence>
<reference evidence="3" key="1">
    <citation type="journal article" date="2019" name="Int. J. Syst. Evol. Microbiol.">
        <title>The Global Catalogue of Microorganisms (GCM) 10K type strain sequencing project: providing services to taxonomists for standard genome sequencing and annotation.</title>
        <authorList>
            <consortium name="The Broad Institute Genomics Platform"/>
            <consortium name="The Broad Institute Genome Sequencing Center for Infectious Disease"/>
            <person name="Wu L."/>
            <person name="Ma J."/>
        </authorList>
    </citation>
    <scope>NUCLEOTIDE SEQUENCE [LARGE SCALE GENOMIC DNA]</scope>
    <source>
        <strain evidence="3">CCUG 63682</strain>
    </source>
</reference>
<organism evidence="2 3">
    <name type="scientific">Geojedonia litorea</name>
    <dbReference type="NCBI Taxonomy" id="1268269"/>
    <lineage>
        <taxon>Bacteria</taxon>
        <taxon>Pseudomonadati</taxon>
        <taxon>Bacteroidota</taxon>
        <taxon>Flavobacteriia</taxon>
        <taxon>Flavobacteriales</taxon>
        <taxon>Flavobacteriaceae</taxon>
        <taxon>Geojedonia</taxon>
    </lineage>
</organism>
<keyword evidence="1" id="KW-1133">Transmembrane helix</keyword>
<dbReference type="InterPro" id="IPR045749">
    <property type="entry name" value="DUF6090"/>
</dbReference>
<protein>
    <submittedName>
        <fullName evidence="2">DUF6090 family protein</fullName>
    </submittedName>
</protein>